<evidence type="ECO:0000259" key="1">
    <source>
        <dbReference type="PROSITE" id="PS50181"/>
    </source>
</evidence>
<dbReference type="Gene3D" id="1.20.1280.50">
    <property type="match status" value="1"/>
</dbReference>
<dbReference type="OrthoDB" id="2688364at2759"/>
<dbReference type="Proteomes" id="UP000521943">
    <property type="component" value="Unassembled WGS sequence"/>
</dbReference>
<dbReference type="InterPro" id="IPR001810">
    <property type="entry name" value="F-box_dom"/>
</dbReference>
<dbReference type="PROSITE" id="PS50181">
    <property type="entry name" value="FBOX"/>
    <property type="match status" value="1"/>
</dbReference>
<gene>
    <name evidence="2" type="ORF">DFP72DRAFT_872211</name>
</gene>
<protein>
    <recommendedName>
        <fullName evidence="1">F-box domain-containing protein</fullName>
    </recommendedName>
</protein>
<evidence type="ECO:0000313" key="2">
    <source>
        <dbReference type="EMBL" id="KAF6764581.1"/>
    </source>
</evidence>
<comment type="caution">
    <text evidence="2">The sequence shown here is derived from an EMBL/GenBank/DDBJ whole genome shotgun (WGS) entry which is preliminary data.</text>
</comment>
<dbReference type="AlphaFoldDB" id="A0A8H6IIS1"/>
<dbReference type="EMBL" id="JACGCI010000004">
    <property type="protein sequence ID" value="KAF6764581.1"/>
    <property type="molecule type" value="Genomic_DNA"/>
</dbReference>
<dbReference type="SUPFAM" id="SSF81383">
    <property type="entry name" value="F-box domain"/>
    <property type="match status" value="1"/>
</dbReference>
<dbReference type="Pfam" id="PF12937">
    <property type="entry name" value="F-box-like"/>
    <property type="match status" value="1"/>
</dbReference>
<dbReference type="InterPro" id="IPR036047">
    <property type="entry name" value="F-box-like_dom_sf"/>
</dbReference>
<evidence type="ECO:0000313" key="3">
    <source>
        <dbReference type="Proteomes" id="UP000521943"/>
    </source>
</evidence>
<feature type="domain" description="F-box" evidence="1">
    <location>
        <begin position="4"/>
        <end position="50"/>
    </location>
</feature>
<name>A0A8H6IIS1_9AGAR</name>
<proteinExistence type="predicted"/>
<keyword evidence="3" id="KW-1185">Reference proteome</keyword>
<sequence>MSQPQHIEHIPAEIWTKILVEAEPIDILSVGQTCRYLHNITSSKDLWRGLVNIMCTKHDLFRPSYPVEQMTLIQLQRATVGPSLFARRLQHRGASFGTPLSEASCLKSVSRFIVSPPRATFFKQLVPGGRFMVLIYASSMPMAALAGTSSLTMELVDFGPPGSPLPSEPAQRYVLPNLGRVTHGMSLEASFTTTSQSGPETLMVGLAMVDTNGTCVASIFAITPTRPAPSFDRLASATITNTFSRETVQEMLICEENALLILGNTFIVWNFTEQTCVVIHHNVTSPMIIQTILTEDEIICIATSGVYQWTLSDKKAESQSTSEGILLDSLPPLRFPDAVILPPWDPVKYYIPQMASGNHKLPLTFDVFAIPRERRSPDTIAVGTRYTLQKYPSQPTQHTSGAVHSAQLHARRLTLALEHSYEVPLRYIMMPFGLRPCLYPGLSTLKGFLTSSGTADWELNGLPGRSPNGFPISLIYWISPQTQRRVSDYTGGMRFVLLGPGPLLSWCPASSRCLFYHGNMSLPIPPETAFEVFDYMS</sequence>
<organism evidence="2 3">
    <name type="scientific">Ephemerocybe angulata</name>
    <dbReference type="NCBI Taxonomy" id="980116"/>
    <lineage>
        <taxon>Eukaryota</taxon>
        <taxon>Fungi</taxon>
        <taxon>Dikarya</taxon>
        <taxon>Basidiomycota</taxon>
        <taxon>Agaricomycotina</taxon>
        <taxon>Agaricomycetes</taxon>
        <taxon>Agaricomycetidae</taxon>
        <taxon>Agaricales</taxon>
        <taxon>Agaricineae</taxon>
        <taxon>Psathyrellaceae</taxon>
        <taxon>Ephemerocybe</taxon>
    </lineage>
</organism>
<reference evidence="2 3" key="1">
    <citation type="submission" date="2020-07" db="EMBL/GenBank/DDBJ databases">
        <title>Comparative genomics of pyrophilous fungi reveals a link between fire events and developmental genes.</title>
        <authorList>
            <consortium name="DOE Joint Genome Institute"/>
            <person name="Steindorff A.S."/>
            <person name="Carver A."/>
            <person name="Calhoun S."/>
            <person name="Stillman K."/>
            <person name="Liu H."/>
            <person name="Lipzen A."/>
            <person name="Pangilinan J."/>
            <person name="Labutti K."/>
            <person name="Bruns T.D."/>
            <person name="Grigoriev I.V."/>
        </authorList>
    </citation>
    <scope>NUCLEOTIDE SEQUENCE [LARGE SCALE GENOMIC DNA]</scope>
    <source>
        <strain evidence="2 3">CBS 144469</strain>
    </source>
</reference>
<dbReference type="SMART" id="SM00256">
    <property type="entry name" value="FBOX"/>
    <property type="match status" value="1"/>
</dbReference>
<accession>A0A8H6IIS1</accession>